<evidence type="ECO:0000256" key="1">
    <source>
        <dbReference type="ARBA" id="ARBA00004167"/>
    </source>
</evidence>
<dbReference type="Pfam" id="PF03168">
    <property type="entry name" value="LEA_2"/>
    <property type="match status" value="1"/>
</dbReference>
<evidence type="ECO:0000313" key="9">
    <source>
        <dbReference type="Proteomes" id="UP001604336"/>
    </source>
</evidence>
<feature type="domain" description="Late embryogenesis abundant protein LEA-2 subgroup" evidence="7">
    <location>
        <begin position="146"/>
        <end position="246"/>
    </location>
</feature>
<evidence type="ECO:0000256" key="4">
    <source>
        <dbReference type="ARBA" id="ARBA00023136"/>
    </source>
</evidence>
<evidence type="ECO:0000256" key="6">
    <source>
        <dbReference type="SAM" id="Phobius"/>
    </source>
</evidence>
<organism evidence="8 9">
    <name type="scientific">Abeliophyllum distichum</name>
    <dbReference type="NCBI Taxonomy" id="126358"/>
    <lineage>
        <taxon>Eukaryota</taxon>
        <taxon>Viridiplantae</taxon>
        <taxon>Streptophyta</taxon>
        <taxon>Embryophyta</taxon>
        <taxon>Tracheophyta</taxon>
        <taxon>Spermatophyta</taxon>
        <taxon>Magnoliopsida</taxon>
        <taxon>eudicotyledons</taxon>
        <taxon>Gunneridae</taxon>
        <taxon>Pentapetalae</taxon>
        <taxon>asterids</taxon>
        <taxon>lamiids</taxon>
        <taxon>Lamiales</taxon>
        <taxon>Oleaceae</taxon>
        <taxon>Forsythieae</taxon>
        <taxon>Abeliophyllum</taxon>
    </lineage>
</organism>
<dbReference type="Proteomes" id="UP001604336">
    <property type="component" value="Unassembled WGS sequence"/>
</dbReference>
<evidence type="ECO:0000313" key="8">
    <source>
        <dbReference type="EMBL" id="KAL2510962.1"/>
    </source>
</evidence>
<evidence type="ECO:0000256" key="2">
    <source>
        <dbReference type="ARBA" id="ARBA00022692"/>
    </source>
</evidence>
<reference evidence="9" key="1">
    <citation type="submission" date="2024-07" db="EMBL/GenBank/DDBJ databases">
        <title>Two chromosome-level genome assemblies of Korean endemic species Abeliophyllum distichum and Forsythia ovata (Oleaceae).</title>
        <authorList>
            <person name="Jang H."/>
        </authorList>
    </citation>
    <scope>NUCLEOTIDE SEQUENCE [LARGE SCALE GENOMIC DNA]</scope>
</reference>
<name>A0ABD1TDZ7_9LAMI</name>
<keyword evidence="2 6" id="KW-0812">Transmembrane</keyword>
<dbReference type="PANTHER" id="PTHR31234">
    <property type="entry name" value="LATE EMBRYOGENESIS ABUNDANT (LEA) HYDROXYPROLINE-RICH GLYCOPROTEIN FAMILY"/>
    <property type="match status" value="1"/>
</dbReference>
<dbReference type="InterPro" id="IPR004864">
    <property type="entry name" value="LEA_2"/>
</dbReference>
<sequence>MADSVHPINVDAPPPPPISSTAKNSGDAPQPPKPEPNSKTVPPTPSTYVVQLPREQILRYPPPENARKFHSLTRQKNRSCCCRRSCYFTLCLLLILIVSAAVAAGVFYLVFRPEAPKYTITSVAIKGMNLTSATFLSPEFDISIMVENPNDKIGIYYSKDSAVSVFNNDVKLSDGVLPAFYQPKNNVTVFETALKGSDLVLGSAVKTSLINGQNENRVPLVVRLKAPVKFKVGSMKTWEITIKVKCDVIVDALNDKSNIVSKDCDYSVRLW</sequence>
<feature type="transmembrane region" description="Helical" evidence="6">
    <location>
        <begin position="87"/>
        <end position="111"/>
    </location>
</feature>
<gene>
    <name evidence="8" type="ORF">Adt_16562</name>
</gene>
<feature type="compositionally biased region" description="Polar residues" evidence="5">
    <location>
        <begin position="37"/>
        <end position="46"/>
    </location>
</feature>
<dbReference type="Gene3D" id="2.60.40.1820">
    <property type="match status" value="1"/>
</dbReference>
<evidence type="ECO:0000256" key="3">
    <source>
        <dbReference type="ARBA" id="ARBA00022989"/>
    </source>
</evidence>
<keyword evidence="9" id="KW-1185">Reference proteome</keyword>
<comment type="caution">
    <text evidence="8">The sequence shown here is derived from an EMBL/GenBank/DDBJ whole genome shotgun (WGS) entry which is preliminary data.</text>
</comment>
<comment type="subcellular location">
    <subcellularLocation>
        <location evidence="1">Membrane</location>
        <topology evidence="1">Single-pass membrane protein</topology>
    </subcellularLocation>
</comment>
<dbReference type="GO" id="GO:0016020">
    <property type="term" value="C:membrane"/>
    <property type="evidence" value="ECO:0007669"/>
    <property type="project" value="UniProtKB-SubCell"/>
</dbReference>
<proteinExistence type="predicted"/>
<keyword evidence="4 6" id="KW-0472">Membrane</keyword>
<dbReference type="EMBL" id="JBFOLK010000005">
    <property type="protein sequence ID" value="KAL2510962.1"/>
    <property type="molecule type" value="Genomic_DNA"/>
</dbReference>
<dbReference type="AlphaFoldDB" id="A0ABD1TDZ7"/>
<keyword evidence="3 6" id="KW-1133">Transmembrane helix</keyword>
<evidence type="ECO:0000256" key="5">
    <source>
        <dbReference type="SAM" id="MobiDB-lite"/>
    </source>
</evidence>
<protein>
    <submittedName>
        <fullName evidence="8">Late</fullName>
    </submittedName>
</protein>
<dbReference type="PANTHER" id="PTHR31234:SF72">
    <property type="entry name" value="NDR1_HIN1-LIKE PROTEIN 6"/>
    <property type="match status" value="1"/>
</dbReference>
<dbReference type="InterPro" id="IPR044839">
    <property type="entry name" value="NDR1-like"/>
</dbReference>
<feature type="region of interest" description="Disordered" evidence="5">
    <location>
        <begin position="1"/>
        <end position="46"/>
    </location>
</feature>
<evidence type="ECO:0000259" key="7">
    <source>
        <dbReference type="Pfam" id="PF03168"/>
    </source>
</evidence>
<accession>A0ABD1TDZ7</accession>